<gene>
    <name evidence="1" type="ORF">I79_014494</name>
</gene>
<reference evidence="2" key="1">
    <citation type="journal article" date="2011" name="Nat. Biotechnol.">
        <title>The genomic sequence of the Chinese hamster ovary (CHO)-K1 cell line.</title>
        <authorList>
            <person name="Xu X."/>
            <person name="Nagarajan H."/>
            <person name="Lewis N.E."/>
            <person name="Pan S."/>
            <person name="Cai Z."/>
            <person name="Liu X."/>
            <person name="Chen W."/>
            <person name="Xie M."/>
            <person name="Wang W."/>
            <person name="Hammond S."/>
            <person name="Andersen M.R."/>
            <person name="Neff N."/>
            <person name="Passarelli B."/>
            <person name="Koh W."/>
            <person name="Fan H.C."/>
            <person name="Wang J."/>
            <person name="Gui Y."/>
            <person name="Lee K.H."/>
            <person name="Betenbaugh M.J."/>
            <person name="Quake S.R."/>
            <person name="Famili I."/>
            <person name="Palsson B.O."/>
            <person name="Wang J."/>
        </authorList>
    </citation>
    <scope>NUCLEOTIDE SEQUENCE [LARGE SCALE GENOMIC DNA]</scope>
    <source>
        <strain evidence="2">CHO K1 cell line</strain>
    </source>
</reference>
<evidence type="ECO:0000313" key="2">
    <source>
        <dbReference type="Proteomes" id="UP000001075"/>
    </source>
</evidence>
<sequence length="65" mass="7243">MVREQVNILFSPLVFQDPDSLYNSSGCPGIHSVDQAGLKLTEICLAVSQMLRLKAFTTTQHKSMF</sequence>
<dbReference type="AlphaFoldDB" id="G3HU86"/>
<protein>
    <submittedName>
        <fullName evidence="1">Uncharacterized protein</fullName>
    </submittedName>
</protein>
<proteinExistence type="predicted"/>
<name>G3HU86_CRIGR</name>
<dbReference type="InParanoid" id="G3HU86"/>
<dbReference type="Proteomes" id="UP000001075">
    <property type="component" value="Unassembled WGS sequence"/>
</dbReference>
<organism evidence="1 2">
    <name type="scientific">Cricetulus griseus</name>
    <name type="common">Chinese hamster</name>
    <name type="synonym">Cricetulus barabensis griseus</name>
    <dbReference type="NCBI Taxonomy" id="10029"/>
    <lineage>
        <taxon>Eukaryota</taxon>
        <taxon>Metazoa</taxon>
        <taxon>Chordata</taxon>
        <taxon>Craniata</taxon>
        <taxon>Vertebrata</taxon>
        <taxon>Euteleostomi</taxon>
        <taxon>Mammalia</taxon>
        <taxon>Eutheria</taxon>
        <taxon>Euarchontoglires</taxon>
        <taxon>Glires</taxon>
        <taxon>Rodentia</taxon>
        <taxon>Myomorpha</taxon>
        <taxon>Muroidea</taxon>
        <taxon>Cricetidae</taxon>
        <taxon>Cricetinae</taxon>
        <taxon>Cricetulus</taxon>
    </lineage>
</organism>
<evidence type="ECO:0000313" key="1">
    <source>
        <dbReference type="EMBL" id="EGW13389.1"/>
    </source>
</evidence>
<accession>G3HU86</accession>
<dbReference type="EMBL" id="JH000728">
    <property type="protein sequence ID" value="EGW13389.1"/>
    <property type="molecule type" value="Genomic_DNA"/>
</dbReference>